<protein>
    <recommendedName>
        <fullName evidence="3">DUF1064 domain-containing protein</fullName>
    </recommendedName>
</protein>
<name>A0A0B3VTP0_9FIRM</name>
<dbReference type="Proteomes" id="UP000031189">
    <property type="component" value="Unassembled WGS sequence"/>
</dbReference>
<dbReference type="AlphaFoldDB" id="A0A0B3VTP0"/>
<dbReference type="STRING" id="1577792.QX51_15545"/>
<proteinExistence type="predicted"/>
<dbReference type="EMBL" id="JWHR01000121">
    <property type="protein sequence ID" value="KHS56173.1"/>
    <property type="molecule type" value="Genomic_DNA"/>
</dbReference>
<dbReference type="OrthoDB" id="1853564at2"/>
<organism evidence="1 2">
    <name type="scientific">Terrisporobacter othiniensis</name>
    <dbReference type="NCBI Taxonomy" id="1577792"/>
    <lineage>
        <taxon>Bacteria</taxon>
        <taxon>Bacillati</taxon>
        <taxon>Bacillota</taxon>
        <taxon>Clostridia</taxon>
        <taxon>Peptostreptococcales</taxon>
        <taxon>Peptostreptococcaceae</taxon>
        <taxon>Terrisporobacter</taxon>
    </lineage>
</organism>
<sequence>MANKYGNKKVEVDGIKFDSKHEAEYYLHLKKLKEEGKIKDFGLQQKFELQPSFKKYGKTHRAITYTVDFAIYHNNGEVEYIDVKGMETQQGIMRKKMFDYLYPETLKWVQKSIKYGDEYGWIEYEELKKKRKEAKKTA</sequence>
<evidence type="ECO:0000313" key="2">
    <source>
        <dbReference type="Proteomes" id="UP000031189"/>
    </source>
</evidence>
<gene>
    <name evidence="1" type="ORF">QX51_15545</name>
</gene>
<dbReference type="Pfam" id="PF06356">
    <property type="entry name" value="DUF1064"/>
    <property type="match status" value="1"/>
</dbReference>
<accession>A0A0B3VTP0</accession>
<dbReference type="RefSeq" id="WP_039680802.1">
    <property type="nucleotide sequence ID" value="NZ_JAWGXO010000006.1"/>
</dbReference>
<keyword evidence="2" id="KW-1185">Reference proteome</keyword>
<evidence type="ECO:0000313" key="1">
    <source>
        <dbReference type="EMBL" id="KHS56173.1"/>
    </source>
</evidence>
<comment type="caution">
    <text evidence="1">The sequence shown here is derived from an EMBL/GenBank/DDBJ whole genome shotgun (WGS) entry which is preliminary data.</text>
</comment>
<dbReference type="InterPro" id="IPR009414">
    <property type="entry name" value="DUF1064"/>
</dbReference>
<evidence type="ECO:0008006" key="3">
    <source>
        <dbReference type="Google" id="ProtNLM"/>
    </source>
</evidence>
<reference evidence="1 2" key="1">
    <citation type="submission" date="2014-12" db="EMBL/GenBank/DDBJ databases">
        <title>Draft genome sequence of Terrisporobacter sp. 08-306576, isolated from the blood culture of a bacteremia patient.</title>
        <authorList>
            <person name="Lund L.C."/>
            <person name="Sydenham T.V."/>
            <person name="Hogh S.V."/>
            <person name="Skov M.N."/>
            <person name="Kemp M."/>
            <person name="Justesen U.S."/>
        </authorList>
    </citation>
    <scope>NUCLEOTIDE SEQUENCE [LARGE SCALE GENOMIC DNA]</scope>
    <source>
        <strain evidence="1 2">08-306576</strain>
    </source>
</reference>